<evidence type="ECO:0000313" key="2">
    <source>
        <dbReference type="Proteomes" id="UP000027073"/>
    </source>
</evidence>
<dbReference type="EMBL" id="KL198004">
    <property type="protein sequence ID" value="KDQ33130.1"/>
    <property type="molecule type" value="Genomic_DNA"/>
</dbReference>
<name>A0A067P1L1_PLEO1</name>
<dbReference type="InParanoid" id="A0A067P1L1"/>
<dbReference type="HOGENOM" id="CLU_844999_0_0_1"/>
<dbReference type="AlphaFoldDB" id="A0A067P1L1"/>
<dbReference type="VEuPathDB" id="FungiDB:PLEOSDRAFT_153201"/>
<reference evidence="2" key="1">
    <citation type="journal article" date="2014" name="Proc. Natl. Acad. Sci. U.S.A.">
        <title>Extensive sampling of basidiomycete genomes demonstrates inadequacy of the white-rot/brown-rot paradigm for wood decay fungi.</title>
        <authorList>
            <person name="Riley R."/>
            <person name="Salamov A.A."/>
            <person name="Brown D.W."/>
            <person name="Nagy L.G."/>
            <person name="Floudas D."/>
            <person name="Held B.W."/>
            <person name="Levasseur A."/>
            <person name="Lombard V."/>
            <person name="Morin E."/>
            <person name="Otillar R."/>
            <person name="Lindquist E.A."/>
            <person name="Sun H."/>
            <person name="LaButti K.M."/>
            <person name="Schmutz J."/>
            <person name="Jabbour D."/>
            <person name="Luo H."/>
            <person name="Baker S.E."/>
            <person name="Pisabarro A.G."/>
            <person name="Walton J.D."/>
            <person name="Blanchette R.A."/>
            <person name="Henrissat B."/>
            <person name="Martin F."/>
            <person name="Cullen D."/>
            <person name="Hibbett D.S."/>
            <person name="Grigoriev I.V."/>
        </authorList>
    </citation>
    <scope>NUCLEOTIDE SEQUENCE [LARGE SCALE GENOMIC DNA]</scope>
    <source>
        <strain evidence="2">PC15</strain>
    </source>
</reference>
<proteinExistence type="predicted"/>
<protein>
    <submittedName>
        <fullName evidence="1">Uncharacterized protein</fullName>
    </submittedName>
</protein>
<gene>
    <name evidence="1" type="ORF">PLEOSDRAFT_153201</name>
</gene>
<evidence type="ECO:0000313" key="1">
    <source>
        <dbReference type="EMBL" id="KDQ33130.1"/>
    </source>
</evidence>
<sequence length="329" mass="36519">MITASTKLIKKFRHTAFVLHSSHLHSLVMYIYYRIYDANGPIVLKYPLSLSNLSFPDNKYVGRIDSSKVVPPFNVKNLNLAIALREGYQSIFEAAGAELYTTSSQTALPNKQGLPEDAGLHLTNPVKLKFLMKFEKPQVQRSIRPLSGAALRPTSSQIATGPKQGLAEGAGLQLTHTPKPKLPIKLKKPQVEPRAGSRFAGKWSYTDTGTSTHFIHKNTSSFTLRMTSEGTIVASSYERFTTTYTGFVYQSPFNKPRPLPPPDESTYKLSDFKVLDNSFISFLRTDQAAGCSWRMSGSLSADGNSFTLIANPIGKARRLPSRVFQRPKI</sequence>
<dbReference type="OrthoDB" id="10589690at2759"/>
<dbReference type="Proteomes" id="UP000027073">
    <property type="component" value="Unassembled WGS sequence"/>
</dbReference>
<organism evidence="1 2">
    <name type="scientific">Pleurotus ostreatus (strain PC15)</name>
    <name type="common">Oyster mushroom</name>
    <dbReference type="NCBI Taxonomy" id="1137138"/>
    <lineage>
        <taxon>Eukaryota</taxon>
        <taxon>Fungi</taxon>
        <taxon>Dikarya</taxon>
        <taxon>Basidiomycota</taxon>
        <taxon>Agaricomycotina</taxon>
        <taxon>Agaricomycetes</taxon>
        <taxon>Agaricomycetidae</taxon>
        <taxon>Agaricales</taxon>
        <taxon>Pleurotineae</taxon>
        <taxon>Pleurotaceae</taxon>
        <taxon>Pleurotus</taxon>
    </lineage>
</organism>
<accession>A0A067P1L1</accession>